<gene>
    <name evidence="7 12" type="primary">pcnB</name>
    <name evidence="12" type="ORF">GPUN_2773</name>
</gene>
<sequence length="464" mass="53272">MQKLYPEVIERDAHSMRNSDLTPNTLKVLQTLIRHGYKAYAVGGCVRDKLMGKDPKDFDVVTNATPDQIKACFRNCRLIGRRFRLAHITYGREIIEVATFRGHHDSADIIESVSANDIRSDAKKPPSKVSKLDVSSKAMRKAGELLSSKSDTGQLTRDNIFGSIEEDAARRDFTFNALYFDVEDESILDFADGMESIGTRKIVMIGDPQLRFREDPVRMIRAIRFACKLHMQLPLALSNSIKQNAHLMTNIPPARLFEEVSKLLLSGYGAVTFECLLMHNLLTPLFPLLTPLLTDVNSKEYQFVLLMLKNTDNRIHNEQRITPAFLYAAFLWYPMEERAQERMFDAAMPLHDAINLASADVLFQQSRRIMIPKRFSIPVREIWGLQLRLQKRQGRRCLQLLDHPRFRAAYDFLLLRGNVEGGDLYEAAQWWTSFQEVSEKARISMINELPNSSPRKRRKRKAAP</sequence>
<keyword evidence="3 7" id="KW-0547">Nucleotide-binding</keyword>
<comment type="caution">
    <text evidence="12">The sequence shown here is derived from an EMBL/GenBank/DDBJ whole genome shotgun (WGS) entry which is preliminary data.</text>
</comment>
<dbReference type="EMBL" id="BAET01000033">
    <property type="protein sequence ID" value="GAB56887.1"/>
    <property type="molecule type" value="Genomic_DNA"/>
</dbReference>
<dbReference type="AlphaFoldDB" id="H5TEW0"/>
<reference evidence="12 13" key="1">
    <citation type="journal article" date="2012" name="J. Bacteriol.">
        <title>Genome sequence of proteorhodopsin-containing sea ice bacterium Glaciecola punicea ACAM 611T.</title>
        <authorList>
            <person name="Qin Q.-L."/>
            <person name="Xie B.-B."/>
            <person name="Shu Y.-L."/>
            <person name="Rong J.-C."/>
            <person name="Zhao D.-L."/>
            <person name="Zhang X.-Y."/>
            <person name="Chen X.-L."/>
            <person name="Zhou B.-C."/>
            <person name="Zhanga Y.-Z."/>
        </authorList>
    </citation>
    <scope>NUCLEOTIDE SEQUENCE [LARGE SCALE GENOMIC DNA]</scope>
    <source>
        <strain evidence="12 13">ACAM 611</strain>
    </source>
</reference>
<evidence type="ECO:0000256" key="1">
    <source>
        <dbReference type="ARBA" id="ARBA00022664"/>
    </source>
</evidence>
<dbReference type="RefSeq" id="WP_006007504.1">
    <property type="nucleotide sequence ID" value="NZ_BAET01000033.1"/>
</dbReference>
<feature type="active site" evidence="7">
    <location>
        <position position="59"/>
    </location>
</feature>
<dbReference type="CDD" id="cd05398">
    <property type="entry name" value="NT_ClassII-CCAase"/>
    <property type="match status" value="1"/>
</dbReference>
<organism evidence="12 13">
    <name type="scientific">Glaciecola punicea ACAM 611</name>
    <dbReference type="NCBI Taxonomy" id="1121923"/>
    <lineage>
        <taxon>Bacteria</taxon>
        <taxon>Pseudomonadati</taxon>
        <taxon>Pseudomonadota</taxon>
        <taxon>Gammaproteobacteria</taxon>
        <taxon>Alteromonadales</taxon>
        <taxon>Alteromonadaceae</taxon>
        <taxon>Glaciecola</taxon>
    </lineage>
</organism>
<keyword evidence="2 7" id="KW-0808">Transferase</keyword>
<protein>
    <recommendedName>
        <fullName evidence="7">Poly(A) polymerase I</fullName>
        <shortName evidence="7">PAP I</shortName>
        <ecNumber evidence="7">2.7.7.19</ecNumber>
    </recommendedName>
</protein>
<keyword evidence="6 7" id="KW-0804">Transcription</keyword>
<dbReference type="eggNOG" id="COG0617">
    <property type="taxonomic scope" value="Bacteria"/>
</dbReference>
<dbReference type="InterPro" id="IPR052191">
    <property type="entry name" value="tRNA_ntf/polyA_polymerase_I"/>
</dbReference>
<dbReference type="Proteomes" id="UP000053586">
    <property type="component" value="Unassembled WGS sequence"/>
</dbReference>
<reference evidence="12 13" key="2">
    <citation type="journal article" date="2017" name="Antonie Van Leeuwenhoek">
        <title>Rhizobium rhizosphaerae sp. nov., a novel species isolated from rice rhizosphere.</title>
        <authorList>
            <person name="Zhao J.J."/>
            <person name="Zhang J."/>
            <person name="Zhang R.J."/>
            <person name="Zhang C.W."/>
            <person name="Yin H.Q."/>
            <person name="Zhang X.X."/>
        </authorList>
    </citation>
    <scope>NUCLEOTIDE SEQUENCE [LARGE SCALE GENOMIC DNA]</scope>
    <source>
        <strain evidence="12 13">ACAM 611</strain>
    </source>
</reference>
<dbReference type="Gene3D" id="3.30.460.10">
    <property type="entry name" value="Beta Polymerase, domain 2"/>
    <property type="match status" value="1"/>
</dbReference>
<comment type="function">
    <text evidence="7">Adds poly(A) tail to the 3' end of many RNAs, which usually targets these RNAs for decay. Plays a significant role in the global control of gene expression, through influencing the rate of transcript degradation, and in the general RNA quality control.</text>
</comment>
<evidence type="ECO:0000313" key="13">
    <source>
        <dbReference type="Proteomes" id="UP000053586"/>
    </source>
</evidence>
<comment type="catalytic activity">
    <reaction evidence="7">
        <text>RNA(n) + ATP = RNA(n)-3'-adenine ribonucleotide + diphosphate</text>
        <dbReference type="Rhea" id="RHEA:11332"/>
        <dbReference type="Rhea" id="RHEA-COMP:14527"/>
        <dbReference type="Rhea" id="RHEA-COMP:17347"/>
        <dbReference type="ChEBI" id="CHEBI:30616"/>
        <dbReference type="ChEBI" id="CHEBI:33019"/>
        <dbReference type="ChEBI" id="CHEBI:140395"/>
        <dbReference type="ChEBI" id="CHEBI:173115"/>
        <dbReference type="EC" id="2.7.7.19"/>
    </reaction>
</comment>
<evidence type="ECO:0000256" key="8">
    <source>
        <dbReference type="RuleBase" id="RU003953"/>
    </source>
</evidence>
<evidence type="ECO:0000313" key="12">
    <source>
        <dbReference type="EMBL" id="GAB56887.1"/>
    </source>
</evidence>
<dbReference type="STRING" id="56804.BAE46_02700"/>
<feature type="domain" description="Polymerase A arginine-rich C-terminal" evidence="10">
    <location>
        <begin position="348"/>
        <end position="461"/>
    </location>
</feature>
<dbReference type="InterPro" id="IPR010206">
    <property type="entry name" value="PolA_pol_I"/>
</dbReference>
<dbReference type="InterPro" id="IPR043519">
    <property type="entry name" value="NT_sf"/>
</dbReference>
<evidence type="ECO:0000256" key="4">
    <source>
        <dbReference type="ARBA" id="ARBA00022840"/>
    </source>
</evidence>
<evidence type="ECO:0000256" key="6">
    <source>
        <dbReference type="ARBA" id="ARBA00023163"/>
    </source>
</evidence>
<dbReference type="Gene3D" id="1.10.3090.10">
    <property type="entry name" value="cca-adding enzyme, domain 2"/>
    <property type="match status" value="1"/>
</dbReference>
<dbReference type="InterPro" id="IPR032828">
    <property type="entry name" value="PolyA_RNA-bd"/>
</dbReference>
<keyword evidence="4 7" id="KW-0067">ATP-binding</keyword>
<dbReference type="InterPro" id="IPR025866">
    <property type="entry name" value="PolyA_pol_arg_C_dom"/>
</dbReference>
<dbReference type="GO" id="GO:1990817">
    <property type="term" value="F:poly(A) RNA polymerase activity"/>
    <property type="evidence" value="ECO:0007669"/>
    <property type="project" value="UniProtKB-UniRule"/>
</dbReference>
<evidence type="ECO:0000259" key="9">
    <source>
        <dbReference type="Pfam" id="PF01743"/>
    </source>
</evidence>
<keyword evidence="13" id="KW-1185">Reference proteome</keyword>
<dbReference type="EC" id="2.7.7.19" evidence="7"/>
<evidence type="ECO:0000259" key="10">
    <source>
        <dbReference type="Pfam" id="PF12626"/>
    </source>
</evidence>
<dbReference type="GO" id="GO:0043633">
    <property type="term" value="P:polyadenylation-dependent RNA catabolic process"/>
    <property type="evidence" value="ECO:0007669"/>
    <property type="project" value="InterPro"/>
</dbReference>
<evidence type="ECO:0000256" key="3">
    <source>
        <dbReference type="ARBA" id="ARBA00022741"/>
    </source>
</evidence>
<keyword evidence="1 7" id="KW-0507">mRNA processing</keyword>
<dbReference type="SUPFAM" id="SSF81891">
    <property type="entry name" value="Poly A polymerase C-terminal region-like"/>
    <property type="match status" value="1"/>
</dbReference>
<dbReference type="GO" id="GO:0006397">
    <property type="term" value="P:mRNA processing"/>
    <property type="evidence" value="ECO:0007669"/>
    <property type="project" value="UniProtKB-KW"/>
</dbReference>
<dbReference type="HAMAP" id="MF_00957">
    <property type="entry name" value="PolyA_pol"/>
    <property type="match status" value="1"/>
</dbReference>
<dbReference type="NCBIfam" id="TIGR01942">
    <property type="entry name" value="pcnB"/>
    <property type="match status" value="1"/>
</dbReference>
<evidence type="ECO:0000256" key="7">
    <source>
        <dbReference type="HAMAP-Rule" id="MF_00957"/>
    </source>
</evidence>
<dbReference type="SUPFAM" id="SSF81301">
    <property type="entry name" value="Nucleotidyltransferase"/>
    <property type="match status" value="2"/>
</dbReference>
<dbReference type="InterPro" id="IPR002646">
    <property type="entry name" value="PolA_pol_head_dom"/>
</dbReference>
<dbReference type="Pfam" id="PF12626">
    <property type="entry name" value="PolyA_pol_arg_C"/>
    <property type="match status" value="1"/>
</dbReference>
<proteinExistence type="inferred from homology"/>
<feature type="active site" evidence="7">
    <location>
        <position position="172"/>
    </location>
</feature>
<evidence type="ECO:0000259" key="11">
    <source>
        <dbReference type="Pfam" id="PF12627"/>
    </source>
</evidence>
<name>H5TEW0_9ALTE</name>
<feature type="domain" description="Poly A polymerase head" evidence="9">
    <location>
        <begin position="39"/>
        <end position="202"/>
    </location>
</feature>
<dbReference type="PANTHER" id="PTHR43051:SF1">
    <property type="entry name" value="POLYNUCLEOTIDE ADENYLYLTRANSFERASE FAMILY PROTEIN"/>
    <property type="match status" value="1"/>
</dbReference>
<dbReference type="GO" id="GO:0005524">
    <property type="term" value="F:ATP binding"/>
    <property type="evidence" value="ECO:0007669"/>
    <property type="project" value="UniProtKB-UniRule"/>
</dbReference>
<evidence type="ECO:0000256" key="5">
    <source>
        <dbReference type="ARBA" id="ARBA00022884"/>
    </source>
</evidence>
<comment type="similarity">
    <text evidence="7 8">Belongs to the tRNA nucleotidyltransferase/poly(A) polymerase family.</text>
</comment>
<accession>H5TEW0</accession>
<feature type="domain" description="tRNA nucleotidyltransferase/poly(A) polymerase RNA and SrmB- binding" evidence="11">
    <location>
        <begin position="239"/>
        <end position="291"/>
    </location>
</feature>
<dbReference type="Pfam" id="PF12627">
    <property type="entry name" value="PolyA_pol_RNAbd"/>
    <property type="match status" value="1"/>
</dbReference>
<dbReference type="GO" id="GO:0003723">
    <property type="term" value="F:RNA binding"/>
    <property type="evidence" value="ECO:0007669"/>
    <property type="project" value="UniProtKB-UniRule"/>
</dbReference>
<keyword evidence="5 7" id="KW-0694">RNA-binding</keyword>
<feature type="active site" evidence="7">
    <location>
        <position position="57"/>
    </location>
</feature>
<keyword evidence="12" id="KW-0548">Nucleotidyltransferase</keyword>
<evidence type="ECO:0000256" key="2">
    <source>
        <dbReference type="ARBA" id="ARBA00022679"/>
    </source>
</evidence>
<dbReference type="PANTHER" id="PTHR43051">
    <property type="entry name" value="POLYNUCLEOTIDE ADENYLYLTRANSFERASE FAMILY PROTEIN"/>
    <property type="match status" value="1"/>
</dbReference>
<dbReference type="Pfam" id="PF01743">
    <property type="entry name" value="PolyA_pol"/>
    <property type="match status" value="1"/>
</dbReference>